<feature type="transmembrane region" description="Helical" evidence="1">
    <location>
        <begin position="38"/>
        <end position="59"/>
    </location>
</feature>
<reference evidence="3 4" key="1">
    <citation type="submission" date="2014-10" db="EMBL/GenBank/DDBJ databases">
        <title>Genome sequence of Novosphingobium malaysiense MUSC 273(T).</title>
        <authorList>
            <person name="Lee L.-H."/>
        </authorList>
    </citation>
    <scope>NUCLEOTIDE SEQUENCE [LARGE SCALE GENOMIC DNA]</scope>
    <source>
        <strain evidence="3 4">MUSC 273</strain>
    </source>
</reference>
<proteinExistence type="predicted"/>
<comment type="caution">
    <text evidence="3">The sequence shown here is derived from an EMBL/GenBank/DDBJ whole genome shotgun (WGS) entry which is preliminary data.</text>
</comment>
<keyword evidence="1" id="KW-0812">Transmembrane</keyword>
<dbReference type="AlphaFoldDB" id="A0A0B1ZPI2"/>
<accession>A0A0B1ZPI2</accession>
<keyword evidence="1" id="KW-0472">Membrane</keyword>
<dbReference type="GO" id="GO:0006355">
    <property type="term" value="P:regulation of DNA-templated transcription"/>
    <property type="evidence" value="ECO:0007669"/>
    <property type="project" value="InterPro"/>
</dbReference>
<dbReference type="InterPro" id="IPR036388">
    <property type="entry name" value="WH-like_DNA-bd_sf"/>
</dbReference>
<dbReference type="SMART" id="SM00421">
    <property type="entry name" value="HTH_LUXR"/>
    <property type="match status" value="1"/>
</dbReference>
<dbReference type="InterPro" id="IPR000792">
    <property type="entry name" value="Tscrpt_reg_LuxR_C"/>
</dbReference>
<gene>
    <name evidence="3" type="ORF">LK12_09775</name>
</gene>
<keyword evidence="4" id="KW-1185">Reference proteome</keyword>
<evidence type="ECO:0000256" key="1">
    <source>
        <dbReference type="SAM" id="Phobius"/>
    </source>
</evidence>
<evidence type="ECO:0000259" key="2">
    <source>
        <dbReference type="SMART" id="SM00421"/>
    </source>
</evidence>
<dbReference type="InterPro" id="IPR016032">
    <property type="entry name" value="Sig_transdc_resp-reg_C-effctor"/>
</dbReference>
<evidence type="ECO:0000313" key="3">
    <source>
        <dbReference type="EMBL" id="KHK91189.1"/>
    </source>
</evidence>
<organism evidence="3 4">
    <name type="scientific">Novosphingobium malaysiense</name>
    <dbReference type="NCBI Taxonomy" id="1348853"/>
    <lineage>
        <taxon>Bacteria</taxon>
        <taxon>Pseudomonadati</taxon>
        <taxon>Pseudomonadota</taxon>
        <taxon>Alphaproteobacteria</taxon>
        <taxon>Sphingomonadales</taxon>
        <taxon>Sphingomonadaceae</taxon>
        <taxon>Novosphingobium</taxon>
    </lineage>
</organism>
<keyword evidence="1" id="KW-1133">Transmembrane helix</keyword>
<dbReference type="Proteomes" id="UP000031057">
    <property type="component" value="Unassembled WGS sequence"/>
</dbReference>
<evidence type="ECO:0000313" key="4">
    <source>
        <dbReference type="Proteomes" id="UP000031057"/>
    </source>
</evidence>
<name>A0A0B1ZPI2_9SPHN</name>
<dbReference type="OrthoDB" id="8277135at2"/>
<dbReference type="SUPFAM" id="SSF46894">
    <property type="entry name" value="C-terminal effector domain of the bipartite response regulators"/>
    <property type="match status" value="1"/>
</dbReference>
<dbReference type="GO" id="GO:0003677">
    <property type="term" value="F:DNA binding"/>
    <property type="evidence" value="ECO:0007669"/>
    <property type="project" value="InterPro"/>
</dbReference>
<dbReference type="Gene3D" id="1.10.10.10">
    <property type="entry name" value="Winged helix-like DNA-binding domain superfamily/Winged helix DNA-binding domain"/>
    <property type="match status" value="1"/>
</dbReference>
<sequence length="152" mass="16109">MGTSVTIVILQSLAAVYFVIDGIDDVLAQFQNGITLEAVMECLVAFALLAGVVTGARHIGELREHNRRSSDALARAKGALSEVIAARFAQWKLSSAEADVALFALKGCNVQEIARLRGSAAGTVRAQLSQVYAKSGVSSQAMLVSQFIEDLL</sequence>
<feature type="domain" description="HTH luxR-type" evidence="2">
    <location>
        <begin position="90"/>
        <end position="147"/>
    </location>
</feature>
<dbReference type="EMBL" id="JTDI01000003">
    <property type="protein sequence ID" value="KHK91189.1"/>
    <property type="molecule type" value="Genomic_DNA"/>
</dbReference>
<dbReference type="STRING" id="1348853.LK12_09775"/>
<protein>
    <recommendedName>
        <fullName evidence="2">HTH luxR-type domain-containing protein</fullName>
    </recommendedName>
</protein>